<reference evidence="1 2" key="1">
    <citation type="submission" date="2014-04" db="EMBL/GenBank/DDBJ databases">
        <authorList>
            <consortium name="DOE Joint Genome Institute"/>
            <person name="Kuo A."/>
            <person name="Kohler A."/>
            <person name="Jargeat P."/>
            <person name="Nagy L.G."/>
            <person name="Floudas D."/>
            <person name="Copeland A."/>
            <person name="Barry K.W."/>
            <person name="Cichocki N."/>
            <person name="Veneault-Fourrey C."/>
            <person name="LaButti K."/>
            <person name="Lindquist E.A."/>
            <person name="Lipzen A."/>
            <person name="Lundell T."/>
            <person name="Morin E."/>
            <person name="Murat C."/>
            <person name="Sun H."/>
            <person name="Tunlid A."/>
            <person name="Henrissat B."/>
            <person name="Grigoriev I.V."/>
            <person name="Hibbett D.S."/>
            <person name="Martin F."/>
            <person name="Nordberg H.P."/>
            <person name="Cantor M.N."/>
            <person name="Hua S.X."/>
        </authorList>
    </citation>
    <scope>NUCLEOTIDE SEQUENCE [LARGE SCALE GENOMIC DNA]</scope>
    <source>
        <strain evidence="1 2">Ve08.2h10</strain>
    </source>
</reference>
<dbReference type="HOGENOM" id="CLU_1886433_0_0_1"/>
<gene>
    <name evidence="1" type="ORF">PAXRUDRAFT_588231</name>
</gene>
<proteinExistence type="predicted"/>
<name>A0A0D0E456_9AGAM</name>
<dbReference type="AlphaFoldDB" id="A0A0D0E456"/>
<reference evidence="2" key="2">
    <citation type="submission" date="2015-01" db="EMBL/GenBank/DDBJ databases">
        <title>Evolutionary Origins and Diversification of the Mycorrhizal Mutualists.</title>
        <authorList>
            <consortium name="DOE Joint Genome Institute"/>
            <consortium name="Mycorrhizal Genomics Consortium"/>
            <person name="Kohler A."/>
            <person name="Kuo A."/>
            <person name="Nagy L.G."/>
            <person name="Floudas D."/>
            <person name="Copeland A."/>
            <person name="Barry K.W."/>
            <person name="Cichocki N."/>
            <person name="Veneault-Fourrey C."/>
            <person name="LaButti K."/>
            <person name="Lindquist E.A."/>
            <person name="Lipzen A."/>
            <person name="Lundell T."/>
            <person name="Morin E."/>
            <person name="Murat C."/>
            <person name="Riley R."/>
            <person name="Ohm R."/>
            <person name="Sun H."/>
            <person name="Tunlid A."/>
            <person name="Henrissat B."/>
            <person name="Grigoriev I.V."/>
            <person name="Hibbett D.S."/>
            <person name="Martin F."/>
        </authorList>
    </citation>
    <scope>NUCLEOTIDE SEQUENCE [LARGE SCALE GENOMIC DNA]</scope>
    <source>
        <strain evidence="2">Ve08.2h10</strain>
    </source>
</reference>
<accession>A0A0D0E456</accession>
<dbReference type="EMBL" id="KN824870">
    <property type="protein sequence ID" value="KIK99106.1"/>
    <property type="molecule type" value="Genomic_DNA"/>
</dbReference>
<dbReference type="InParanoid" id="A0A0D0E456"/>
<keyword evidence="2" id="KW-1185">Reference proteome</keyword>
<evidence type="ECO:0000313" key="2">
    <source>
        <dbReference type="Proteomes" id="UP000054538"/>
    </source>
</evidence>
<sequence>MISTKIQAFELPEVSVATSTALSPFSMIIRLSDMSELCVKSACESCQVNDFLVAHAHSQLLFIGHCLEKLPIQKYRTTTHIESCPMHHLRLHPPPSLPALANIIHQTRHFLVGASKTRHTLRMMVGGMMQWLISS</sequence>
<evidence type="ECO:0000313" key="1">
    <source>
        <dbReference type="EMBL" id="KIK99106.1"/>
    </source>
</evidence>
<organism evidence="1 2">
    <name type="scientific">Paxillus rubicundulus Ve08.2h10</name>
    <dbReference type="NCBI Taxonomy" id="930991"/>
    <lineage>
        <taxon>Eukaryota</taxon>
        <taxon>Fungi</taxon>
        <taxon>Dikarya</taxon>
        <taxon>Basidiomycota</taxon>
        <taxon>Agaricomycotina</taxon>
        <taxon>Agaricomycetes</taxon>
        <taxon>Agaricomycetidae</taxon>
        <taxon>Boletales</taxon>
        <taxon>Paxilineae</taxon>
        <taxon>Paxillaceae</taxon>
        <taxon>Paxillus</taxon>
    </lineage>
</organism>
<protein>
    <submittedName>
        <fullName evidence="1">Uncharacterized protein</fullName>
    </submittedName>
</protein>
<dbReference type="Proteomes" id="UP000054538">
    <property type="component" value="Unassembled WGS sequence"/>
</dbReference>